<dbReference type="InterPro" id="IPR043906">
    <property type="entry name" value="Gfo/Idh/MocA_OxRdtase_bact_C"/>
</dbReference>
<evidence type="ECO:0000313" key="5">
    <source>
        <dbReference type="Proteomes" id="UP000319143"/>
    </source>
</evidence>
<name>A0A5C6DRG9_9BACT</name>
<dbReference type="InterPro" id="IPR000683">
    <property type="entry name" value="Gfo/Idh/MocA-like_OxRdtase_N"/>
</dbReference>
<dbReference type="Gene3D" id="3.40.50.720">
    <property type="entry name" value="NAD(P)-binding Rossmann-like Domain"/>
    <property type="match status" value="1"/>
</dbReference>
<dbReference type="Proteomes" id="UP000319143">
    <property type="component" value="Unassembled WGS sequence"/>
</dbReference>
<protein>
    <submittedName>
        <fullName evidence="4">Inositol 2-dehydrogenase</fullName>
        <ecNumber evidence="4">1.1.1.18</ecNumber>
    </submittedName>
</protein>
<keyword evidence="5" id="KW-1185">Reference proteome</keyword>
<dbReference type="GO" id="GO:0000166">
    <property type="term" value="F:nucleotide binding"/>
    <property type="evidence" value="ECO:0007669"/>
    <property type="project" value="InterPro"/>
</dbReference>
<comment type="caution">
    <text evidence="4">The sequence shown here is derived from an EMBL/GenBank/DDBJ whole genome shotgun (WGS) entry which is preliminary data.</text>
</comment>
<keyword evidence="4" id="KW-0560">Oxidoreductase</keyword>
<dbReference type="GO" id="GO:0050112">
    <property type="term" value="F:inositol 2-dehydrogenase (NAD+) activity"/>
    <property type="evidence" value="ECO:0007669"/>
    <property type="project" value="UniProtKB-EC"/>
</dbReference>
<proteinExistence type="predicted"/>
<dbReference type="SUPFAM" id="SSF55347">
    <property type="entry name" value="Glyceraldehyde-3-phosphate dehydrogenase-like, C-terminal domain"/>
    <property type="match status" value="1"/>
</dbReference>
<dbReference type="Gene3D" id="3.30.360.10">
    <property type="entry name" value="Dihydrodipicolinate Reductase, domain 2"/>
    <property type="match status" value="1"/>
</dbReference>
<dbReference type="InterPro" id="IPR036291">
    <property type="entry name" value="NAD(P)-bd_dom_sf"/>
</dbReference>
<reference evidence="4 5" key="1">
    <citation type="submission" date="2019-02" db="EMBL/GenBank/DDBJ databases">
        <title>Deep-cultivation of Planctomycetes and their phenomic and genomic characterization uncovers novel biology.</title>
        <authorList>
            <person name="Wiegand S."/>
            <person name="Jogler M."/>
            <person name="Boedeker C."/>
            <person name="Pinto D."/>
            <person name="Vollmers J."/>
            <person name="Rivas-Marin E."/>
            <person name="Kohn T."/>
            <person name="Peeters S.H."/>
            <person name="Heuer A."/>
            <person name="Rast P."/>
            <person name="Oberbeckmann S."/>
            <person name="Bunk B."/>
            <person name="Jeske O."/>
            <person name="Meyerdierks A."/>
            <person name="Storesund J.E."/>
            <person name="Kallscheuer N."/>
            <person name="Luecker S."/>
            <person name="Lage O.M."/>
            <person name="Pohl T."/>
            <person name="Merkel B.J."/>
            <person name="Hornburger P."/>
            <person name="Mueller R.-W."/>
            <person name="Bruemmer F."/>
            <person name="Labrenz M."/>
            <person name="Spormann A.M."/>
            <person name="Op Den Camp H."/>
            <person name="Overmann J."/>
            <person name="Amann R."/>
            <person name="Jetten M.S.M."/>
            <person name="Mascher T."/>
            <person name="Medema M.H."/>
            <person name="Devos D.P."/>
            <person name="Kaster A.-K."/>
            <person name="Ovreas L."/>
            <person name="Rohde M."/>
            <person name="Galperin M.Y."/>
            <person name="Jogler C."/>
        </authorList>
    </citation>
    <scope>NUCLEOTIDE SEQUENCE [LARGE SCALE GENOMIC DNA]</scope>
    <source>
        <strain evidence="4 5">Poly41</strain>
    </source>
</reference>
<evidence type="ECO:0000259" key="2">
    <source>
        <dbReference type="Pfam" id="PF01408"/>
    </source>
</evidence>
<dbReference type="PANTHER" id="PTHR43818">
    <property type="entry name" value="BCDNA.GH03377"/>
    <property type="match status" value="1"/>
</dbReference>
<sequence length="450" mass="49668">MDLDISYPRLDSFPLLLGKAAMKSNQATLPPTRRDVLKSMLAASTAPLVVPASLFGETAPSNQITLGCIGVGIHGYGWNLAAFLKEPDCRVVAVCDVSREKRERAQTGVNEAYGTTDCKAIADFRDLLARPDIDAVVISTPDHWHVPLSLLALAARKHVFCEKPTLTIAEGRELTKAVDQHDRVFATGLEDRSVMHYHRLAEVVRNGGIGQLQQIRVGLPVKPVFPEENPVPVPEGFDYEMWLGPAPYRPYTPTLTEAQVWRQVRDFSGGSLTDWGAHLIDTAQVANFSENTTPVAVSGKGTIPPNAINSVPQTYELHYTYQNGVTMEVGSSQPSIRFEGSDGWIGNQGWRGELKASDPKLLQRTYDSATNKLWPQPASEHRNFLDSIKTRQPPTYTAEALHRLSTVMHMGSIAMEVGRPLKWDPTSESFDDPAANALRSRPRRKTDILP</sequence>
<organism evidence="4 5">
    <name type="scientific">Novipirellula artificiosorum</name>
    <dbReference type="NCBI Taxonomy" id="2528016"/>
    <lineage>
        <taxon>Bacteria</taxon>
        <taxon>Pseudomonadati</taxon>
        <taxon>Planctomycetota</taxon>
        <taxon>Planctomycetia</taxon>
        <taxon>Pirellulales</taxon>
        <taxon>Pirellulaceae</taxon>
        <taxon>Novipirellula</taxon>
    </lineage>
</organism>
<dbReference type="SUPFAM" id="SSF51735">
    <property type="entry name" value="NAD(P)-binding Rossmann-fold domains"/>
    <property type="match status" value="1"/>
</dbReference>
<dbReference type="EC" id="1.1.1.18" evidence="4"/>
<gene>
    <name evidence="4" type="primary">iolG_18</name>
    <name evidence="4" type="ORF">Poly41_34790</name>
</gene>
<dbReference type="EMBL" id="SJPV01000005">
    <property type="protein sequence ID" value="TWU37349.1"/>
    <property type="molecule type" value="Genomic_DNA"/>
</dbReference>
<dbReference type="OrthoDB" id="9792935at2"/>
<accession>A0A5C6DRG9</accession>
<dbReference type="AlphaFoldDB" id="A0A5C6DRG9"/>
<evidence type="ECO:0000256" key="1">
    <source>
        <dbReference type="SAM" id="MobiDB-lite"/>
    </source>
</evidence>
<evidence type="ECO:0000313" key="4">
    <source>
        <dbReference type="EMBL" id="TWU37349.1"/>
    </source>
</evidence>
<feature type="domain" description="Gfo/Idh/MocA-like oxidoreductase bacterial type C-terminal" evidence="3">
    <location>
        <begin position="229"/>
        <end position="445"/>
    </location>
</feature>
<evidence type="ECO:0000259" key="3">
    <source>
        <dbReference type="Pfam" id="PF19051"/>
    </source>
</evidence>
<dbReference type="Pfam" id="PF01408">
    <property type="entry name" value="GFO_IDH_MocA"/>
    <property type="match status" value="1"/>
</dbReference>
<dbReference type="Pfam" id="PF19051">
    <property type="entry name" value="GFO_IDH_MocA_C2"/>
    <property type="match status" value="1"/>
</dbReference>
<feature type="region of interest" description="Disordered" evidence="1">
    <location>
        <begin position="424"/>
        <end position="450"/>
    </location>
</feature>
<feature type="domain" description="Gfo/Idh/MocA-like oxidoreductase N-terminal" evidence="2">
    <location>
        <begin position="67"/>
        <end position="187"/>
    </location>
</feature>
<dbReference type="RefSeq" id="WP_146527712.1">
    <property type="nucleotide sequence ID" value="NZ_SJPV01000005.1"/>
</dbReference>
<dbReference type="PANTHER" id="PTHR43818:SF5">
    <property type="entry name" value="OXIDOREDUCTASE FAMILY PROTEIN"/>
    <property type="match status" value="1"/>
</dbReference>
<dbReference type="InterPro" id="IPR050463">
    <property type="entry name" value="Gfo/Idh/MocA_oxidrdct_glycsds"/>
</dbReference>